<dbReference type="Gene3D" id="4.10.1240.10">
    <property type="entry name" value="GPCR, family 2, extracellular hormone receptor domain"/>
    <property type="match status" value="1"/>
</dbReference>
<evidence type="ECO:0000256" key="9">
    <source>
        <dbReference type="SAM" id="Phobius"/>
    </source>
</evidence>
<dbReference type="InterPro" id="IPR032471">
    <property type="entry name" value="AGRL2-4_GAIN_subdom_A"/>
</dbReference>
<dbReference type="SMART" id="SM00303">
    <property type="entry name" value="GPS"/>
    <property type="match status" value="1"/>
</dbReference>
<feature type="region of interest" description="Disordered" evidence="8">
    <location>
        <begin position="538"/>
        <end position="580"/>
    </location>
</feature>
<evidence type="ECO:0000259" key="11">
    <source>
        <dbReference type="PROSITE" id="PS50228"/>
    </source>
</evidence>
<keyword evidence="13" id="KW-1185">Reference proteome</keyword>
<dbReference type="InterPro" id="IPR043159">
    <property type="entry name" value="Lectin_gal-bd_sf"/>
</dbReference>
<dbReference type="InterPro" id="IPR046338">
    <property type="entry name" value="GAIN_dom_sf"/>
</dbReference>
<dbReference type="GO" id="GO:0004930">
    <property type="term" value="F:G protein-coupled receptor activity"/>
    <property type="evidence" value="ECO:0007669"/>
    <property type="project" value="InterPro"/>
</dbReference>
<dbReference type="InterPro" id="IPR000922">
    <property type="entry name" value="Lectin_gal-bd_dom"/>
</dbReference>
<evidence type="ECO:0000313" key="13">
    <source>
        <dbReference type="Proteomes" id="UP000075880"/>
    </source>
</evidence>
<protein>
    <recommendedName>
        <fullName evidence="14">Latrophilin Cirl</fullName>
    </recommendedName>
</protein>
<accession>A0AAG5CY48</accession>
<feature type="region of interest" description="Disordered" evidence="8">
    <location>
        <begin position="403"/>
        <end position="437"/>
    </location>
</feature>
<feature type="compositionally biased region" description="Polar residues" evidence="8">
    <location>
        <begin position="369"/>
        <end position="379"/>
    </location>
</feature>
<keyword evidence="4" id="KW-0430">Lectin</keyword>
<feature type="domain" description="GAIN-B" evidence="10">
    <location>
        <begin position="744"/>
        <end position="985"/>
    </location>
</feature>
<keyword evidence="6 9" id="KW-0472">Membrane</keyword>
<dbReference type="Pfam" id="PF02140">
    <property type="entry name" value="SUEL_Lectin"/>
    <property type="match status" value="1"/>
</dbReference>
<evidence type="ECO:0000256" key="8">
    <source>
        <dbReference type="SAM" id="MobiDB-lite"/>
    </source>
</evidence>
<keyword evidence="5 9" id="KW-1133">Transmembrane helix</keyword>
<dbReference type="Gene3D" id="1.25.40.610">
    <property type="match status" value="1"/>
</dbReference>
<keyword evidence="7" id="KW-1015">Disulfide bond</keyword>
<feature type="transmembrane region" description="Helical" evidence="9">
    <location>
        <begin position="173"/>
        <end position="196"/>
    </location>
</feature>
<feature type="region of interest" description="Disordered" evidence="8">
    <location>
        <begin position="1164"/>
        <end position="1299"/>
    </location>
</feature>
<feature type="region of interest" description="Disordered" evidence="8">
    <location>
        <begin position="362"/>
        <end position="384"/>
    </location>
</feature>
<dbReference type="CDD" id="cd22830">
    <property type="entry name" value="Gal_Rha_Lectin_dCirl"/>
    <property type="match status" value="1"/>
</dbReference>
<dbReference type="GO" id="GO:0005886">
    <property type="term" value="C:plasma membrane"/>
    <property type="evidence" value="ECO:0007669"/>
    <property type="project" value="TreeGrafter"/>
</dbReference>
<evidence type="ECO:0000256" key="3">
    <source>
        <dbReference type="ARBA" id="ARBA00022692"/>
    </source>
</evidence>
<feature type="compositionally biased region" description="Low complexity" evidence="8">
    <location>
        <begin position="408"/>
        <end position="421"/>
    </location>
</feature>
<comment type="subcellular location">
    <subcellularLocation>
        <location evidence="1">Membrane</location>
    </subcellularLocation>
</comment>
<evidence type="ECO:0000256" key="7">
    <source>
        <dbReference type="ARBA" id="ARBA00023157"/>
    </source>
</evidence>
<name>A0AAG5CY48_ANOAO</name>
<evidence type="ECO:0000256" key="4">
    <source>
        <dbReference type="ARBA" id="ARBA00022734"/>
    </source>
</evidence>
<feature type="compositionally biased region" description="Low complexity" evidence="8">
    <location>
        <begin position="1243"/>
        <end position="1263"/>
    </location>
</feature>
<evidence type="ECO:0000313" key="12">
    <source>
        <dbReference type="EnsemblMetazoa" id="ENSAATROPP003464"/>
    </source>
</evidence>
<dbReference type="InterPro" id="IPR000203">
    <property type="entry name" value="GPS"/>
</dbReference>
<dbReference type="Gene3D" id="2.60.120.740">
    <property type="match status" value="1"/>
</dbReference>
<keyword evidence="3 9" id="KW-0812">Transmembrane</keyword>
<dbReference type="Proteomes" id="UP000075880">
    <property type="component" value="Unassembled WGS sequence"/>
</dbReference>
<dbReference type="EnsemblMetazoa" id="ENSAATROPT003606">
    <property type="protein sequence ID" value="ENSAATROPP003464"/>
    <property type="gene ID" value="ENSAATROPG002855"/>
</dbReference>
<dbReference type="PANTHER" id="PTHR12011">
    <property type="entry name" value="ADHESION G-PROTEIN COUPLED RECEPTOR"/>
    <property type="match status" value="1"/>
</dbReference>
<feature type="compositionally biased region" description="Gly residues" evidence="8">
    <location>
        <begin position="1177"/>
        <end position="1188"/>
    </location>
</feature>
<feature type="transmembrane region" description="Helical" evidence="9">
    <location>
        <begin position="998"/>
        <end position="1017"/>
    </location>
</feature>
<dbReference type="PANTHER" id="PTHR12011:SF347">
    <property type="entry name" value="FI21270P1-RELATED"/>
    <property type="match status" value="1"/>
</dbReference>
<evidence type="ECO:0008006" key="14">
    <source>
        <dbReference type="Google" id="ProtNLM"/>
    </source>
</evidence>
<dbReference type="GO" id="GO:0030246">
    <property type="term" value="F:carbohydrate binding"/>
    <property type="evidence" value="ECO:0007669"/>
    <property type="project" value="UniProtKB-KW"/>
</dbReference>
<evidence type="ECO:0000256" key="6">
    <source>
        <dbReference type="ARBA" id="ARBA00023136"/>
    </source>
</evidence>
<dbReference type="FunFam" id="2.60.120.740:FF:000001">
    <property type="entry name" value="Adhesion G protein-coupled receptor L2"/>
    <property type="match status" value="1"/>
</dbReference>
<evidence type="ECO:0000259" key="10">
    <source>
        <dbReference type="PROSITE" id="PS50221"/>
    </source>
</evidence>
<feature type="region of interest" description="Disordered" evidence="8">
    <location>
        <begin position="39"/>
        <end position="66"/>
    </location>
</feature>
<dbReference type="PROSITE" id="PS50221">
    <property type="entry name" value="GAIN_B"/>
    <property type="match status" value="1"/>
</dbReference>
<dbReference type="Pfam" id="PF16489">
    <property type="entry name" value="GAIN"/>
    <property type="match status" value="1"/>
</dbReference>
<feature type="domain" description="SUEL-type lectin" evidence="11">
    <location>
        <begin position="204"/>
        <end position="293"/>
    </location>
</feature>
<feature type="compositionally biased region" description="Low complexity" evidence="8">
    <location>
        <begin position="1201"/>
        <end position="1220"/>
    </location>
</feature>
<organism evidence="12 13">
    <name type="scientific">Anopheles atroparvus</name>
    <name type="common">European mosquito</name>
    <dbReference type="NCBI Taxonomy" id="41427"/>
    <lineage>
        <taxon>Eukaryota</taxon>
        <taxon>Metazoa</taxon>
        <taxon>Ecdysozoa</taxon>
        <taxon>Arthropoda</taxon>
        <taxon>Hexapoda</taxon>
        <taxon>Insecta</taxon>
        <taxon>Pterygota</taxon>
        <taxon>Neoptera</taxon>
        <taxon>Endopterygota</taxon>
        <taxon>Diptera</taxon>
        <taxon>Nematocera</taxon>
        <taxon>Culicoidea</taxon>
        <taxon>Culicidae</taxon>
        <taxon>Anophelinae</taxon>
        <taxon>Anopheles</taxon>
    </lineage>
</organism>
<dbReference type="InterPro" id="IPR057244">
    <property type="entry name" value="GAIN_B"/>
</dbReference>
<dbReference type="Pfam" id="PF01825">
    <property type="entry name" value="GPS"/>
    <property type="match status" value="1"/>
</dbReference>
<dbReference type="Gene3D" id="2.60.220.50">
    <property type="match status" value="1"/>
</dbReference>
<evidence type="ECO:0000256" key="5">
    <source>
        <dbReference type="ARBA" id="ARBA00022989"/>
    </source>
</evidence>
<dbReference type="FunFam" id="1.25.40.610:FF:000006">
    <property type="entry name" value="latrophilin Cirl isoform X2"/>
    <property type="match status" value="1"/>
</dbReference>
<feature type="region of interest" description="Disordered" evidence="8">
    <location>
        <begin position="868"/>
        <end position="894"/>
    </location>
</feature>
<dbReference type="PROSITE" id="PS50228">
    <property type="entry name" value="SUEL_LECTIN"/>
    <property type="match status" value="1"/>
</dbReference>
<feature type="compositionally biased region" description="Low complexity" evidence="8">
    <location>
        <begin position="543"/>
        <end position="565"/>
    </location>
</feature>
<comment type="similarity">
    <text evidence="2">Belongs to the G-protein coupled receptor 2 family. LN-TM7 subfamily.</text>
</comment>
<reference evidence="12" key="1">
    <citation type="submission" date="2024-04" db="UniProtKB">
        <authorList>
            <consortium name="EnsemblMetazoa"/>
        </authorList>
    </citation>
    <scope>IDENTIFICATION</scope>
    <source>
        <strain evidence="12">EBRO</strain>
    </source>
</reference>
<proteinExistence type="inferred from homology"/>
<evidence type="ECO:0000256" key="1">
    <source>
        <dbReference type="ARBA" id="ARBA00004370"/>
    </source>
</evidence>
<feature type="compositionally biased region" description="Basic residues" evidence="8">
    <location>
        <begin position="1221"/>
        <end position="1242"/>
    </location>
</feature>
<dbReference type="InterPro" id="IPR036445">
    <property type="entry name" value="GPCR_2_extracell_dom_sf"/>
</dbReference>
<evidence type="ECO:0000256" key="2">
    <source>
        <dbReference type="ARBA" id="ARBA00010933"/>
    </source>
</evidence>
<sequence>MELMERRSESARELFHRQRRERGQQWCWWRKRNEARRKQQEQQQEVDGGSHHITAGSDRDLTADDGGMDHTIVVVTRSGGHHHPVCDPLRPREDTIDGHSDSDHPAIVRTSLRELPERWFSSAVDGRREDYRSPPIWRSSRRKGRTMEATASSGRVDRWNRVTGGSTACRRPWLLALTSAIFILLAVLPPSAVAVAPKYETAYACEGKTLMIECEHGDLINLIRANYGRFSITICNDHGNVDWSVNCMSPKSLRVLHSKCAQKQNCSVLASTTMFGDPCPGTHKYLEAHYQCVSAAQSSTTTNRPSPPWLKTSQPIVWSTSTVRNPVLTRLNLTTDHLGADVPSGTTVAGVTAAVSSTAVTARPVAQGGKTSQSPTTFRNKGFENKSVNDDLAIIKTITERKKGSSVGSPAVTGPAVGAAPAAPPSGTPDEDEDGADLFPTQTAVLSGAAAPGIGRKNPAATAGTASVNVGAGVGLNNHNPNVLIDVSHACGPSTARNLFWNITRVGEVNVQPCPGGATGIAKWRCVAIASLTPEQRVHLQQEHQQMQQLQQQQHHSNHHSGGVQTAASAEDGSGSNKGDISFSSNGNGVLLSAGDKQTVGGGATWYAYQPDLTQCRSLWLNNLEVGVQQADSSLISIANDLAQVTSSKTLYGGDMLVATKIIQTMSQKMHYDIETIPDQRQREALVFELLNSVVKTGSNLLDQSQHASWLDLSVEDQMRVATSLLTGLEDNAFLLADTILREKHVVQKVKNILISIRVLETRNFAKATELFPDSSTERWQVSSDQIELPKAALIENSEGGLVRIVFVAFDRLEQILRPQFSNIQQQQQHQAAGGLGPRVESSQHQLDTEGIASANVGLGAVGDGRILGGVGTSPSGTRSDSSDTTSAGGDELGATPRLRLLNSKVISASLGKGRHIQLSQPIRMVLRHLRTKNVSNPTCVFWNYIDHAWSEDGCHVEHTNQTHTVCMCNHLTNFALLVDAVDDETQLSLLSNIDDSMLIYIGVAIVVVIVVVALFARKLCHGAVLAKLRNGGDDVGAMRAGAVVTDRDGGLSISGHHGVGARMHHHHNNAGVDLHHPTVPSAVAAHHHHHLVHHHLPGPPTGHHLLVADDFHQQQQQQQQQQAINNLHNHHPNNLVANNIGVGHHHATNNLVTTTFNNLNGGGGSGASSCSPSPPGLGGGGGGGGIGYEHHLPSHLGRLNNNPISNSNNSSSNSSSTTNLHHHPVLPPAPHHHHHHPHHHLPQSSFSSSSSTAGTNTTTANNRKLPQPPLVPSSYKGSAGPVPVGSSPAAVAHHQHHL</sequence>
<feature type="compositionally biased region" description="Low complexity" evidence="8">
    <location>
        <begin position="873"/>
        <end position="890"/>
    </location>
</feature>